<reference evidence="6" key="1">
    <citation type="submission" date="2023-11" db="EMBL/GenBank/DDBJ databases">
        <title>The genome sequences of three competitors of mushroom-forming fungi.</title>
        <authorList>
            <person name="Beijen E."/>
            <person name="Ohm R.A."/>
        </authorList>
    </citation>
    <scope>NUCLEOTIDE SEQUENCE</scope>
    <source>
        <strain evidence="6">CBS 100526</strain>
    </source>
</reference>
<evidence type="ECO:0000256" key="3">
    <source>
        <dbReference type="ARBA" id="ARBA00022807"/>
    </source>
</evidence>
<feature type="domain" description="Peptidase C14 caspase" evidence="5">
    <location>
        <begin position="9"/>
        <end position="254"/>
    </location>
</feature>
<comment type="similarity">
    <text evidence="1">Belongs to the peptidase C14B family.</text>
</comment>
<gene>
    <name evidence="6" type="ORF">Triagg1_593</name>
</gene>
<dbReference type="Gene3D" id="3.40.50.1460">
    <property type="match status" value="1"/>
</dbReference>
<dbReference type="GeneID" id="87920402"/>
<keyword evidence="2" id="KW-0053">Apoptosis</keyword>
<dbReference type="AlphaFoldDB" id="A0AAE1INR8"/>
<dbReference type="EMBL" id="JAWRVG010000001">
    <property type="protein sequence ID" value="KAK4085603.1"/>
    <property type="molecule type" value="Genomic_DNA"/>
</dbReference>
<keyword evidence="4" id="KW-0865">Zymogen</keyword>
<dbReference type="GO" id="GO:0006915">
    <property type="term" value="P:apoptotic process"/>
    <property type="evidence" value="ECO:0007669"/>
    <property type="project" value="UniProtKB-KW"/>
</dbReference>
<name>A0AAE1INR8_9HYPO</name>
<keyword evidence="3" id="KW-0378">Hydrolase</keyword>
<accession>A0AAE1INR8</accession>
<keyword evidence="7" id="KW-1185">Reference proteome</keyword>
<evidence type="ECO:0000256" key="2">
    <source>
        <dbReference type="ARBA" id="ARBA00022703"/>
    </source>
</evidence>
<dbReference type="GO" id="GO:0004197">
    <property type="term" value="F:cysteine-type endopeptidase activity"/>
    <property type="evidence" value="ECO:0007669"/>
    <property type="project" value="InterPro"/>
</dbReference>
<dbReference type="PANTHER" id="PTHR48104:SF30">
    <property type="entry name" value="METACASPASE-1"/>
    <property type="match status" value="1"/>
</dbReference>
<organism evidence="6 7">
    <name type="scientific">Trichoderma aggressivum f. europaeum</name>
    <dbReference type="NCBI Taxonomy" id="173218"/>
    <lineage>
        <taxon>Eukaryota</taxon>
        <taxon>Fungi</taxon>
        <taxon>Dikarya</taxon>
        <taxon>Ascomycota</taxon>
        <taxon>Pezizomycotina</taxon>
        <taxon>Sordariomycetes</taxon>
        <taxon>Hypocreomycetidae</taxon>
        <taxon>Hypocreales</taxon>
        <taxon>Hypocreaceae</taxon>
        <taxon>Trichoderma</taxon>
    </lineage>
</organism>
<evidence type="ECO:0000313" key="7">
    <source>
        <dbReference type="Proteomes" id="UP001273209"/>
    </source>
</evidence>
<sequence>MAPITRASYALLIACPNGLVGTALDIARMKKALEETGLGFEFHECHEGDVATRERILAEFESVIEWAKGKHQANIEPIVVLYYSGHGSMVESDRTLGLDGRRYQFIVPSGYNDDEENFNGILDHEIAYFLKKLTAETKNVTFIMDCCHSGRMARKPDVPGLKVRMTPAVQHKKLADHMRDLIKKGTVEEDVPLKGNQDVVRIVAAYPTEVAFEVKDIYGNVGGVMTRLLTQTLHEAKGRGLSWRTVMSRVRELTASEIIIQHPAAEGPSTRILFSKDESDSKSHVIKIIGGQPVIEAGRVAGARECNVYDIMPAGFEQVDDEHSLGEVEIVSVAAFHSIGKFTKKTNGGQIDPAGGALAFLKREATYQWVAEYPGNNEHLKDHFQRSKFLRSSPVAEQSANSSGTNGEFSFVECDTKFSLAHQQLTVANEKIAATHHQLVLAYAKFQSVDYQQAFTAYSNTLVTHTLMVDDYKQALDAYLQELADHKLALSILPQSSTATSQEKVLVKIKEVDGRLVVYNNDMVECFSMSFKDETPEKVSALAFQRAEIIARSQHLLALPSGIGKEAFNQELNVEFGLVEGSTLHPHATDGTATITEGNRVYIRLINESSEKVFVSGFSIDAAGNVSSLMAETDGIEIKKKDRYTFGYQEGESQVRGMLLDWADSVPKSSSVVETFVLFVTSDPVDLGHFLTAGSSARDIEESDSELVRLVAAFSTGLGRGVSREKQRRIIKYSVIRIPYKFCSSTYTQ</sequence>
<evidence type="ECO:0000313" key="6">
    <source>
        <dbReference type="EMBL" id="KAK4085603.1"/>
    </source>
</evidence>
<dbReference type="GO" id="GO:0006508">
    <property type="term" value="P:proteolysis"/>
    <property type="evidence" value="ECO:0007669"/>
    <property type="project" value="InterPro"/>
</dbReference>
<dbReference type="Proteomes" id="UP001273209">
    <property type="component" value="Unassembled WGS sequence"/>
</dbReference>
<protein>
    <recommendedName>
        <fullName evidence="5">Peptidase C14 caspase domain-containing protein</fullName>
    </recommendedName>
</protein>
<dbReference type="PANTHER" id="PTHR48104">
    <property type="entry name" value="METACASPASE-4"/>
    <property type="match status" value="1"/>
</dbReference>
<dbReference type="SUPFAM" id="SSF52129">
    <property type="entry name" value="Caspase-like"/>
    <property type="match status" value="1"/>
</dbReference>
<evidence type="ECO:0000256" key="1">
    <source>
        <dbReference type="ARBA" id="ARBA00009005"/>
    </source>
</evidence>
<evidence type="ECO:0000256" key="4">
    <source>
        <dbReference type="ARBA" id="ARBA00023145"/>
    </source>
</evidence>
<keyword evidence="3" id="KW-0645">Protease</keyword>
<dbReference type="RefSeq" id="XP_062760943.1">
    <property type="nucleotide sequence ID" value="XM_062900929.1"/>
</dbReference>
<proteinExistence type="inferred from homology"/>
<dbReference type="InterPro" id="IPR011600">
    <property type="entry name" value="Pept_C14_caspase"/>
</dbReference>
<dbReference type="Pfam" id="PF00656">
    <property type="entry name" value="Peptidase_C14"/>
    <property type="match status" value="1"/>
</dbReference>
<dbReference type="InterPro" id="IPR050452">
    <property type="entry name" value="Metacaspase"/>
</dbReference>
<dbReference type="GO" id="GO:0005737">
    <property type="term" value="C:cytoplasm"/>
    <property type="evidence" value="ECO:0007669"/>
    <property type="project" value="TreeGrafter"/>
</dbReference>
<keyword evidence="3" id="KW-0788">Thiol protease</keyword>
<comment type="caution">
    <text evidence="6">The sequence shown here is derived from an EMBL/GenBank/DDBJ whole genome shotgun (WGS) entry which is preliminary data.</text>
</comment>
<dbReference type="InterPro" id="IPR029030">
    <property type="entry name" value="Caspase-like_dom_sf"/>
</dbReference>
<evidence type="ECO:0000259" key="5">
    <source>
        <dbReference type="Pfam" id="PF00656"/>
    </source>
</evidence>